<dbReference type="OrthoDB" id="10454699at2759"/>
<accession>A0A0C9Y283</accession>
<gene>
    <name evidence="1" type="ORF">K443DRAFT_432108</name>
</gene>
<evidence type="ECO:0000313" key="1">
    <source>
        <dbReference type="EMBL" id="KIK04182.1"/>
    </source>
</evidence>
<name>A0A0C9Y283_9AGAR</name>
<proteinExistence type="predicted"/>
<sequence length="54" mass="6098">MGVLVRKMSVWSRGGSCKLGFSFILQVRITMVGYNYSGVFSVCIWRFQIALMSS</sequence>
<reference evidence="1 2" key="1">
    <citation type="submission" date="2014-04" db="EMBL/GenBank/DDBJ databases">
        <authorList>
            <consortium name="DOE Joint Genome Institute"/>
            <person name="Kuo A."/>
            <person name="Kohler A."/>
            <person name="Nagy L.G."/>
            <person name="Floudas D."/>
            <person name="Copeland A."/>
            <person name="Barry K.W."/>
            <person name="Cichocki N."/>
            <person name="Veneault-Fourrey C."/>
            <person name="LaButti K."/>
            <person name="Lindquist E.A."/>
            <person name="Lipzen A."/>
            <person name="Lundell T."/>
            <person name="Morin E."/>
            <person name="Murat C."/>
            <person name="Sun H."/>
            <person name="Tunlid A."/>
            <person name="Henrissat B."/>
            <person name="Grigoriev I.V."/>
            <person name="Hibbett D.S."/>
            <person name="Martin F."/>
            <person name="Nordberg H.P."/>
            <person name="Cantor M.N."/>
            <person name="Hua S.X."/>
        </authorList>
    </citation>
    <scope>NUCLEOTIDE SEQUENCE [LARGE SCALE GENOMIC DNA]</scope>
    <source>
        <strain evidence="1 2">LaAM-08-1</strain>
    </source>
</reference>
<reference evidence="2" key="2">
    <citation type="submission" date="2015-01" db="EMBL/GenBank/DDBJ databases">
        <title>Evolutionary Origins and Diversification of the Mycorrhizal Mutualists.</title>
        <authorList>
            <consortium name="DOE Joint Genome Institute"/>
            <consortium name="Mycorrhizal Genomics Consortium"/>
            <person name="Kohler A."/>
            <person name="Kuo A."/>
            <person name="Nagy L.G."/>
            <person name="Floudas D."/>
            <person name="Copeland A."/>
            <person name="Barry K.W."/>
            <person name="Cichocki N."/>
            <person name="Veneault-Fourrey C."/>
            <person name="LaButti K."/>
            <person name="Lindquist E.A."/>
            <person name="Lipzen A."/>
            <person name="Lundell T."/>
            <person name="Morin E."/>
            <person name="Murat C."/>
            <person name="Riley R."/>
            <person name="Ohm R."/>
            <person name="Sun H."/>
            <person name="Tunlid A."/>
            <person name="Henrissat B."/>
            <person name="Grigoriev I.V."/>
            <person name="Hibbett D.S."/>
            <person name="Martin F."/>
        </authorList>
    </citation>
    <scope>NUCLEOTIDE SEQUENCE [LARGE SCALE GENOMIC DNA]</scope>
    <source>
        <strain evidence="2">LaAM-08-1</strain>
    </source>
</reference>
<dbReference type="HOGENOM" id="CLU_3050684_0_0_1"/>
<keyword evidence="2" id="KW-1185">Reference proteome</keyword>
<evidence type="ECO:0000313" key="2">
    <source>
        <dbReference type="Proteomes" id="UP000054477"/>
    </source>
</evidence>
<protein>
    <submittedName>
        <fullName evidence="1">Uncharacterized protein</fullName>
    </submittedName>
</protein>
<organism evidence="1 2">
    <name type="scientific">Laccaria amethystina LaAM-08-1</name>
    <dbReference type="NCBI Taxonomy" id="1095629"/>
    <lineage>
        <taxon>Eukaryota</taxon>
        <taxon>Fungi</taxon>
        <taxon>Dikarya</taxon>
        <taxon>Basidiomycota</taxon>
        <taxon>Agaricomycotina</taxon>
        <taxon>Agaricomycetes</taxon>
        <taxon>Agaricomycetidae</taxon>
        <taxon>Agaricales</taxon>
        <taxon>Agaricineae</taxon>
        <taxon>Hydnangiaceae</taxon>
        <taxon>Laccaria</taxon>
    </lineage>
</organism>
<dbReference type="AlphaFoldDB" id="A0A0C9Y283"/>
<dbReference type="Proteomes" id="UP000054477">
    <property type="component" value="Unassembled WGS sequence"/>
</dbReference>
<dbReference type="EMBL" id="KN838572">
    <property type="protein sequence ID" value="KIK04182.1"/>
    <property type="molecule type" value="Genomic_DNA"/>
</dbReference>